<dbReference type="AlphaFoldDB" id="A0A9X1VDD1"/>
<evidence type="ECO:0000313" key="2">
    <source>
        <dbReference type="EMBL" id="MCI0184093.1"/>
    </source>
</evidence>
<evidence type="ECO:0000313" key="3">
    <source>
        <dbReference type="Proteomes" id="UP001139263"/>
    </source>
</evidence>
<proteinExistence type="predicted"/>
<keyword evidence="1" id="KW-1133">Transmembrane helix</keyword>
<keyword evidence="3" id="KW-1185">Reference proteome</keyword>
<dbReference type="RefSeq" id="WP_241715338.1">
    <property type="nucleotide sequence ID" value="NZ_JALBUF010000008.1"/>
</dbReference>
<feature type="transmembrane region" description="Helical" evidence="1">
    <location>
        <begin position="12"/>
        <end position="32"/>
    </location>
</feature>
<organism evidence="2 3">
    <name type="scientific">Sulfoacidibacillus ferrooxidans</name>
    <dbReference type="NCBI Taxonomy" id="2005001"/>
    <lineage>
        <taxon>Bacteria</taxon>
        <taxon>Bacillati</taxon>
        <taxon>Bacillota</taxon>
        <taxon>Bacilli</taxon>
        <taxon>Bacillales</taxon>
        <taxon>Alicyclobacillaceae</taxon>
        <taxon>Sulfoacidibacillus</taxon>
    </lineage>
</organism>
<comment type="caution">
    <text evidence="2">The sequence shown here is derived from an EMBL/GenBank/DDBJ whole genome shotgun (WGS) entry which is preliminary data.</text>
</comment>
<keyword evidence="1" id="KW-0812">Transmembrane</keyword>
<reference evidence="2" key="1">
    <citation type="submission" date="2022-03" db="EMBL/GenBank/DDBJ databases">
        <title>Draft Genome Sequence of Firmicute Strain S0AB, a Heterotrophic Iron/Sulfur-Oxidizing Extreme Acidophile.</title>
        <authorList>
            <person name="Vergara E."/>
            <person name="Pakostova E."/>
            <person name="Johnson D.B."/>
            <person name="Holmes D.S."/>
        </authorList>
    </citation>
    <scope>NUCLEOTIDE SEQUENCE</scope>
    <source>
        <strain evidence="2">S0AB</strain>
    </source>
</reference>
<protein>
    <submittedName>
        <fullName evidence="2">Uncharacterized protein</fullName>
    </submittedName>
</protein>
<name>A0A9X1VDD1_9BACL</name>
<evidence type="ECO:0000256" key="1">
    <source>
        <dbReference type="SAM" id="Phobius"/>
    </source>
</evidence>
<dbReference type="EMBL" id="JALBUF010000008">
    <property type="protein sequence ID" value="MCI0184093.1"/>
    <property type="molecule type" value="Genomic_DNA"/>
</dbReference>
<accession>A0A9X1VDD1</accession>
<gene>
    <name evidence="2" type="ORF">MM817_02388</name>
</gene>
<sequence>MLTVLGWIPQIVRFFGVFRGVAGFVVPIWPYVSKFFRGGKMPALGH</sequence>
<keyword evidence="1" id="KW-0472">Membrane</keyword>
<dbReference type="Proteomes" id="UP001139263">
    <property type="component" value="Unassembled WGS sequence"/>
</dbReference>